<dbReference type="RefSeq" id="WP_104923711.1">
    <property type="nucleotide sequence ID" value="NZ_CP019062.1"/>
</dbReference>
<keyword evidence="4" id="KW-1185">Reference proteome</keyword>
<dbReference type="Gene3D" id="2.60.40.1080">
    <property type="match status" value="1"/>
</dbReference>
<keyword evidence="1" id="KW-0732">Signal</keyword>
<sequence length="365" mass="39850">MFSQYFKLSGLSLLILIAFNTQCQAEATEPQAGILMTEATGILRGTPPVIKNNTGENNKVDFKKISEHDDNDELDEGDIVALTWQLQDNEGDADATLASVVWTCDHPTKGTRVLATQVNSYTITSADYGCNIGVALQPETETGIPRTGEALTVADVSAYDDGDNIIEGPVNPHSVNFTDYIVAPGTSESKTVSPDNILNTGWAGAKVQLETDNPESQIIWASSNKSVATVSEDGVVTFLTKGPVTIQARNDKAIARIKFDPKEFFDFSSVKMNWQDAKNWCETQGYTMPAREQLSVGSELREIPANSIWQEWGDVSQQGAKMGSSVVWSSTEWVDADNAYYLYFSDGHMTSNSETVKEGVICVEE</sequence>
<dbReference type="SUPFAM" id="SSF49373">
    <property type="entry name" value="Invasin/intimin cell-adhesion fragments"/>
    <property type="match status" value="1"/>
</dbReference>
<reference evidence="4" key="1">
    <citation type="submission" date="2017-01" db="EMBL/GenBank/DDBJ databases">
        <title>Genome sequence of Rouxiella sp. ERMR1:05.</title>
        <authorList>
            <person name="Kumar R."/>
            <person name="Singh D."/>
            <person name="Kumar S."/>
        </authorList>
    </citation>
    <scope>NUCLEOTIDE SEQUENCE [LARGE SCALE GENOMIC DNA]</scope>
    <source>
        <strain evidence="4">ERMR1:05</strain>
    </source>
</reference>
<dbReference type="OrthoDB" id="7065811at2"/>
<evidence type="ECO:0000313" key="4">
    <source>
        <dbReference type="Proteomes" id="UP000239197"/>
    </source>
</evidence>
<evidence type="ECO:0000256" key="1">
    <source>
        <dbReference type="SAM" id="SignalP"/>
    </source>
</evidence>
<dbReference type="InterPro" id="IPR016187">
    <property type="entry name" value="CTDL_fold"/>
</dbReference>
<evidence type="ECO:0000313" key="3">
    <source>
        <dbReference type="EMBL" id="AVF36299.1"/>
    </source>
</evidence>
<feature type="chain" id="PRO_5014985946" description="BIG2 domain-containing protein" evidence="1">
    <location>
        <begin position="26"/>
        <end position="365"/>
    </location>
</feature>
<dbReference type="SUPFAM" id="SSF56436">
    <property type="entry name" value="C-type lectin-like"/>
    <property type="match status" value="1"/>
</dbReference>
<dbReference type="PANTHER" id="PTHR39576">
    <property type="entry name" value="ATTACHING AND EFFACING PROTEIN HOMOLOG-RELATED-RELATED"/>
    <property type="match status" value="1"/>
</dbReference>
<dbReference type="GO" id="GO:0009279">
    <property type="term" value="C:cell outer membrane"/>
    <property type="evidence" value="ECO:0007669"/>
    <property type="project" value="TreeGrafter"/>
</dbReference>
<dbReference type="PANTHER" id="PTHR39576:SF1">
    <property type="entry name" value="INVASIN"/>
    <property type="match status" value="1"/>
</dbReference>
<dbReference type="InterPro" id="IPR003343">
    <property type="entry name" value="Big_2"/>
</dbReference>
<accession>A0A2L1UTM3</accession>
<dbReference type="Proteomes" id="UP000239197">
    <property type="component" value="Chromosome"/>
</dbReference>
<dbReference type="KEGG" id="rox:BV494_15785"/>
<dbReference type="AlphaFoldDB" id="A0A2L1UTM3"/>
<dbReference type="InterPro" id="IPR008964">
    <property type="entry name" value="Invasin/intimin_cell_adhesion"/>
</dbReference>
<dbReference type="Pfam" id="PF02368">
    <property type="entry name" value="Big_2"/>
    <property type="match status" value="1"/>
</dbReference>
<name>A0A2L1UTM3_9GAMM</name>
<dbReference type="InterPro" id="IPR051715">
    <property type="entry name" value="Intimin-Invasin_domain"/>
</dbReference>
<evidence type="ECO:0000259" key="2">
    <source>
        <dbReference type="Pfam" id="PF02368"/>
    </source>
</evidence>
<gene>
    <name evidence="3" type="ORF">BV494_15785</name>
</gene>
<proteinExistence type="predicted"/>
<feature type="signal peptide" evidence="1">
    <location>
        <begin position="1"/>
        <end position="25"/>
    </location>
</feature>
<organism evidence="3 4">
    <name type="scientific">Rahnella sikkimica</name>
    <dbReference type="NCBI Taxonomy" id="1805933"/>
    <lineage>
        <taxon>Bacteria</taxon>
        <taxon>Pseudomonadati</taxon>
        <taxon>Pseudomonadota</taxon>
        <taxon>Gammaproteobacteria</taxon>
        <taxon>Enterobacterales</taxon>
        <taxon>Yersiniaceae</taxon>
        <taxon>Rahnella</taxon>
    </lineage>
</organism>
<feature type="domain" description="BIG2" evidence="2">
    <location>
        <begin position="214"/>
        <end position="248"/>
    </location>
</feature>
<dbReference type="EMBL" id="CP019062">
    <property type="protein sequence ID" value="AVF36299.1"/>
    <property type="molecule type" value="Genomic_DNA"/>
</dbReference>
<protein>
    <recommendedName>
        <fullName evidence="2">BIG2 domain-containing protein</fullName>
    </recommendedName>
</protein>